<dbReference type="Pfam" id="PF00933">
    <property type="entry name" value="Glyco_hydro_3"/>
    <property type="match status" value="1"/>
</dbReference>
<evidence type="ECO:0000259" key="6">
    <source>
        <dbReference type="Pfam" id="PF00933"/>
    </source>
</evidence>
<dbReference type="GO" id="GO:0004563">
    <property type="term" value="F:beta-N-acetylhexosaminidase activity"/>
    <property type="evidence" value="ECO:0007669"/>
    <property type="project" value="UniProtKB-EC"/>
</dbReference>
<comment type="similarity">
    <text evidence="2">Belongs to the glycosyl hydrolase 3 family.</text>
</comment>
<dbReference type="GO" id="GO:0009254">
    <property type="term" value="P:peptidoglycan turnover"/>
    <property type="evidence" value="ECO:0007669"/>
    <property type="project" value="TreeGrafter"/>
</dbReference>
<keyword evidence="4 7" id="KW-0378">Hydrolase</keyword>
<name>A0A4R8UFM8_9MICO</name>
<evidence type="ECO:0000256" key="4">
    <source>
        <dbReference type="ARBA" id="ARBA00022801"/>
    </source>
</evidence>
<evidence type="ECO:0000256" key="3">
    <source>
        <dbReference type="ARBA" id="ARBA00012663"/>
    </source>
</evidence>
<protein>
    <recommendedName>
        <fullName evidence="3">beta-N-acetylhexosaminidase</fullName>
        <ecNumber evidence="3">3.2.1.52</ecNumber>
    </recommendedName>
</protein>
<dbReference type="InterPro" id="IPR001764">
    <property type="entry name" value="Glyco_hydro_3_N"/>
</dbReference>
<dbReference type="GO" id="GO:0005975">
    <property type="term" value="P:carbohydrate metabolic process"/>
    <property type="evidence" value="ECO:0007669"/>
    <property type="project" value="InterPro"/>
</dbReference>
<dbReference type="InterPro" id="IPR036962">
    <property type="entry name" value="Glyco_hydro_3_N_sf"/>
</dbReference>
<dbReference type="OrthoDB" id="9805821at2"/>
<comment type="caution">
    <text evidence="7">The sequence shown here is derived from an EMBL/GenBank/DDBJ whole genome shotgun (WGS) entry which is preliminary data.</text>
</comment>
<feature type="domain" description="Glycoside hydrolase family 3 N-terminal" evidence="6">
    <location>
        <begin position="80"/>
        <end position="399"/>
    </location>
</feature>
<dbReference type="Gene3D" id="3.20.20.300">
    <property type="entry name" value="Glycoside hydrolase, family 3, N-terminal domain"/>
    <property type="match status" value="1"/>
</dbReference>
<dbReference type="PANTHER" id="PTHR30480">
    <property type="entry name" value="BETA-HEXOSAMINIDASE-RELATED"/>
    <property type="match status" value="1"/>
</dbReference>
<dbReference type="EMBL" id="SOEZ01000029">
    <property type="protein sequence ID" value="TFB53094.1"/>
    <property type="molecule type" value="Genomic_DNA"/>
</dbReference>
<dbReference type="SUPFAM" id="SSF51445">
    <property type="entry name" value="(Trans)glycosidases"/>
    <property type="match status" value="1"/>
</dbReference>
<sequence>MIGDRRVRGATRRLGALGLRAVGPRAVAARAVAALLLVPLLLAGCTSAPGPGSPAGHGSPRTTSAERVAAYAEDRLQAMTLTEKVASLLMLHRPGTDAAALRSFAGSYGLGGLILMGDNVPASAPALAALTAGASSDPGLPLLLGIDQEGGTVSRLAGDRASGADALKSLPAEATTDAFTSRSTLLDDTGINLNFGIVADVTADPHSFIYDRVLGTDAATGGPRVAAAVAGEHGRVLSTLKHFPGHGATGEDSHRGIPSTALSRADWLARVAPPFRAGIAAGAEVVMFGHLAYTAVDQRPASLSPEWHAILRGELGFDGVAITDDMLMLQHSGLPRYADPVENAISALAAGNTMLLYVLPADPAAAGVDIPRMITGIAAAVDAGRIPRARIDDDVRRLLVLRRTLSGQTGPFVPGG</sequence>
<reference evidence="7 8" key="1">
    <citation type="submission" date="2019-03" db="EMBL/GenBank/DDBJ databases">
        <title>Genomics of glacier-inhabiting Cryobacterium strains.</title>
        <authorList>
            <person name="Liu Q."/>
            <person name="Xin Y.-H."/>
        </authorList>
    </citation>
    <scope>NUCLEOTIDE SEQUENCE [LARGE SCALE GENOMIC DNA]</scope>
    <source>
        <strain evidence="7 8">Sr47</strain>
    </source>
</reference>
<keyword evidence="8" id="KW-1185">Reference proteome</keyword>
<comment type="catalytic activity">
    <reaction evidence="1">
        <text>Hydrolysis of terminal non-reducing N-acetyl-D-hexosamine residues in N-acetyl-beta-D-hexosaminides.</text>
        <dbReference type="EC" id="3.2.1.52"/>
    </reaction>
</comment>
<accession>A0A4R8UFM8</accession>
<dbReference type="PANTHER" id="PTHR30480:SF13">
    <property type="entry name" value="BETA-HEXOSAMINIDASE"/>
    <property type="match status" value="1"/>
</dbReference>
<dbReference type="RefSeq" id="WP_134488965.1">
    <property type="nucleotide sequence ID" value="NZ_SOEZ01000029.1"/>
</dbReference>
<organism evidence="7 8">
    <name type="scientific">Cryobacterium tagatosivorans</name>
    <dbReference type="NCBI Taxonomy" id="1259199"/>
    <lineage>
        <taxon>Bacteria</taxon>
        <taxon>Bacillati</taxon>
        <taxon>Actinomycetota</taxon>
        <taxon>Actinomycetes</taxon>
        <taxon>Micrococcales</taxon>
        <taxon>Microbacteriaceae</taxon>
        <taxon>Cryobacterium</taxon>
    </lineage>
</organism>
<evidence type="ECO:0000313" key="8">
    <source>
        <dbReference type="Proteomes" id="UP000297866"/>
    </source>
</evidence>
<dbReference type="AlphaFoldDB" id="A0A4R8UFM8"/>
<keyword evidence="5" id="KW-0326">Glycosidase</keyword>
<dbReference type="InterPro" id="IPR050226">
    <property type="entry name" value="NagZ_Beta-hexosaminidase"/>
</dbReference>
<proteinExistence type="inferred from homology"/>
<evidence type="ECO:0000256" key="5">
    <source>
        <dbReference type="ARBA" id="ARBA00023295"/>
    </source>
</evidence>
<evidence type="ECO:0000256" key="2">
    <source>
        <dbReference type="ARBA" id="ARBA00005336"/>
    </source>
</evidence>
<gene>
    <name evidence="7" type="ORF">E3O23_05540</name>
</gene>
<evidence type="ECO:0000313" key="7">
    <source>
        <dbReference type="EMBL" id="TFB53094.1"/>
    </source>
</evidence>
<dbReference type="EC" id="3.2.1.52" evidence="3"/>
<dbReference type="InterPro" id="IPR017853">
    <property type="entry name" value="GH"/>
</dbReference>
<dbReference type="Proteomes" id="UP000297866">
    <property type="component" value="Unassembled WGS sequence"/>
</dbReference>
<evidence type="ECO:0000256" key="1">
    <source>
        <dbReference type="ARBA" id="ARBA00001231"/>
    </source>
</evidence>